<evidence type="ECO:0000256" key="2">
    <source>
        <dbReference type="ARBA" id="ARBA00022827"/>
    </source>
</evidence>
<evidence type="ECO:0000256" key="1">
    <source>
        <dbReference type="ARBA" id="ARBA00022630"/>
    </source>
</evidence>
<dbReference type="Pfam" id="PF01565">
    <property type="entry name" value="FAD_binding_4"/>
    <property type="match status" value="1"/>
</dbReference>
<sequence>MSEPTPVPRRTFLFLALAGIGFLSIGTVGPVSAVELLVPNVTGLYSVIVARIIQPSSTRKVSESVRSWPGSVAIGGGRYSMGGQTGISGGLHLDMRAMNGLIWFKPEARCIRVQAGMRWRGLQDIIDPHNLSVQTMQSYANFTVGGSVSVNAHGRYVGNGPICNSIRALQVVLADGSIIEANADQNKDLFRAAIGGYGAVGVVTEVELDLAENVRMERVVQRVPLAQYPDFFKKNIESDRASVMHNADLIPPLFDTPLSVTWRTTAKPLTETTRLVPTGQLYSTEQNMIWALTELPHAEKLQDSVIRPMLLNKPVVKWRNHEASLDAAELEPRTRSISTYVLQEYFIPLRNFVAFSRAMTKVLQRRNVEALNVSIRHSPADEVSMLPWAKEAVFSFVLYYKQRTYRKAREAVGDWTRELIGLALENEGRYYLPYQLHATKQQFNRAYPEAEQLHRLKNAVDPKNKFSNELWSKYL</sequence>
<accession>A0A3A3G4F0</accession>
<dbReference type="SUPFAM" id="SSF55103">
    <property type="entry name" value="FAD-linked oxidases, C-terminal domain"/>
    <property type="match status" value="1"/>
</dbReference>
<dbReference type="Pfam" id="PF04030">
    <property type="entry name" value="ALO"/>
    <property type="match status" value="1"/>
</dbReference>
<evidence type="ECO:0000313" key="5">
    <source>
        <dbReference type="EMBL" id="RJG02724.1"/>
    </source>
</evidence>
<dbReference type="InterPro" id="IPR036318">
    <property type="entry name" value="FAD-bd_PCMH-like_sf"/>
</dbReference>
<feature type="domain" description="FAD-binding PCMH-type" evidence="4">
    <location>
        <begin position="45"/>
        <end position="213"/>
    </location>
</feature>
<organism evidence="5 6">
    <name type="scientific">Noviherbaspirillum sedimenti</name>
    <dbReference type="NCBI Taxonomy" id="2320865"/>
    <lineage>
        <taxon>Bacteria</taxon>
        <taxon>Pseudomonadati</taxon>
        <taxon>Pseudomonadota</taxon>
        <taxon>Betaproteobacteria</taxon>
        <taxon>Burkholderiales</taxon>
        <taxon>Oxalobacteraceae</taxon>
        <taxon>Noviherbaspirillum</taxon>
    </lineage>
</organism>
<dbReference type="GO" id="GO:0071949">
    <property type="term" value="F:FAD binding"/>
    <property type="evidence" value="ECO:0007669"/>
    <property type="project" value="InterPro"/>
</dbReference>
<dbReference type="PANTHER" id="PTHR43762:SF1">
    <property type="entry name" value="D-ARABINONO-1,4-LACTONE OXIDASE"/>
    <property type="match status" value="1"/>
</dbReference>
<name>A0A3A3G4F0_9BURK</name>
<dbReference type="EMBL" id="QYUQ01000002">
    <property type="protein sequence ID" value="RJG02724.1"/>
    <property type="molecule type" value="Genomic_DNA"/>
</dbReference>
<evidence type="ECO:0000313" key="6">
    <source>
        <dbReference type="Proteomes" id="UP000266327"/>
    </source>
</evidence>
<dbReference type="InterPro" id="IPR010031">
    <property type="entry name" value="FAD_lactone_oxidase-like"/>
</dbReference>
<evidence type="ECO:0000259" key="4">
    <source>
        <dbReference type="PROSITE" id="PS51387"/>
    </source>
</evidence>
<dbReference type="AlphaFoldDB" id="A0A3A3G4F0"/>
<dbReference type="PANTHER" id="PTHR43762">
    <property type="entry name" value="L-GULONOLACTONE OXIDASE"/>
    <property type="match status" value="1"/>
</dbReference>
<evidence type="ECO:0000256" key="3">
    <source>
        <dbReference type="ARBA" id="ARBA00023002"/>
    </source>
</evidence>
<keyword evidence="1" id="KW-0285">Flavoprotein</keyword>
<dbReference type="InterPro" id="IPR006311">
    <property type="entry name" value="TAT_signal"/>
</dbReference>
<reference evidence="6" key="1">
    <citation type="submission" date="2018-09" db="EMBL/GenBank/DDBJ databases">
        <authorList>
            <person name="Zhu H."/>
        </authorList>
    </citation>
    <scope>NUCLEOTIDE SEQUENCE [LARGE SCALE GENOMIC DNA]</scope>
    <source>
        <strain evidence="6">K1S02-23</strain>
    </source>
</reference>
<comment type="caution">
    <text evidence="5">The sequence shown here is derived from an EMBL/GenBank/DDBJ whole genome shotgun (WGS) entry which is preliminary data.</text>
</comment>
<protein>
    <submittedName>
        <fullName evidence="5">FAD-binding oxidoreductase</fullName>
    </submittedName>
</protein>
<dbReference type="RefSeq" id="WP_119786225.1">
    <property type="nucleotide sequence ID" value="NZ_QYUQ01000002.1"/>
</dbReference>
<dbReference type="InterPro" id="IPR007173">
    <property type="entry name" value="ALO_C"/>
</dbReference>
<dbReference type="InterPro" id="IPR006094">
    <property type="entry name" value="Oxid_FAD_bind_N"/>
</dbReference>
<dbReference type="GO" id="GO:0003885">
    <property type="term" value="F:D-arabinono-1,4-lactone oxidase activity"/>
    <property type="evidence" value="ECO:0007669"/>
    <property type="project" value="InterPro"/>
</dbReference>
<dbReference type="Gene3D" id="3.30.465.10">
    <property type="match status" value="1"/>
</dbReference>
<dbReference type="OrthoDB" id="9800184at2"/>
<keyword evidence="3" id="KW-0560">Oxidoreductase</keyword>
<dbReference type="SUPFAM" id="SSF56176">
    <property type="entry name" value="FAD-binding/transporter-associated domain-like"/>
    <property type="match status" value="1"/>
</dbReference>
<dbReference type="GO" id="GO:0016020">
    <property type="term" value="C:membrane"/>
    <property type="evidence" value="ECO:0007669"/>
    <property type="project" value="InterPro"/>
</dbReference>
<keyword evidence="2" id="KW-0274">FAD</keyword>
<dbReference type="PROSITE" id="PS51387">
    <property type="entry name" value="FAD_PCMH"/>
    <property type="match status" value="1"/>
</dbReference>
<gene>
    <name evidence="5" type="ORF">D3878_15005</name>
</gene>
<dbReference type="InterPro" id="IPR016166">
    <property type="entry name" value="FAD-bd_PCMH"/>
</dbReference>
<dbReference type="InterPro" id="IPR016164">
    <property type="entry name" value="FAD-linked_Oxase-like_C"/>
</dbReference>
<dbReference type="PROSITE" id="PS51318">
    <property type="entry name" value="TAT"/>
    <property type="match status" value="1"/>
</dbReference>
<proteinExistence type="predicted"/>
<keyword evidence="6" id="KW-1185">Reference proteome</keyword>
<dbReference type="Proteomes" id="UP000266327">
    <property type="component" value="Unassembled WGS sequence"/>
</dbReference>
<dbReference type="InterPro" id="IPR016169">
    <property type="entry name" value="FAD-bd_PCMH_sub2"/>
</dbReference>